<gene>
    <name evidence="1" type="ORF">EW146_g5455</name>
</gene>
<organism evidence="1 2">
    <name type="scientific">Bondarzewia mesenterica</name>
    <dbReference type="NCBI Taxonomy" id="1095465"/>
    <lineage>
        <taxon>Eukaryota</taxon>
        <taxon>Fungi</taxon>
        <taxon>Dikarya</taxon>
        <taxon>Basidiomycota</taxon>
        <taxon>Agaricomycotina</taxon>
        <taxon>Agaricomycetes</taxon>
        <taxon>Russulales</taxon>
        <taxon>Bondarzewiaceae</taxon>
        <taxon>Bondarzewia</taxon>
    </lineage>
</organism>
<dbReference type="AlphaFoldDB" id="A0A4S4LS17"/>
<dbReference type="EMBL" id="SGPL01000239">
    <property type="protein sequence ID" value="THH14945.1"/>
    <property type="molecule type" value="Genomic_DNA"/>
</dbReference>
<sequence length="346" mass="38755">MIRIICGAEARFDVSYYSIVLSTLPVIRDDRQVNATTARQHISPCPPFAHDRTSSTHVLISPRAIFPPNRPPHQSARSSRSSLLQLMGAGPYASALRASPAHRLSIPNGALRLILRTPSRYTVGLTLAIPVNAERSPVRYSRHWLWYLPPVFRIHIPQASDPKSRARPPDSCLSPDNIILNLGRLFPSSSSAHPVPAGYRPVRPSLSCSHHPIFVTKNLPTQSPHHLLESRLRLLSAKRPTQFIPSLDSPKFKPPMPSPPSFPFPSTFRTGRRSARTCNVTRRLALPPQRPSCVPINTKRAAALDVKPLASFKWRDNHLRVFFSNQYAAFTRSQKRDSSPTFNVQH</sequence>
<protein>
    <submittedName>
        <fullName evidence="1">Uncharacterized protein</fullName>
    </submittedName>
</protein>
<evidence type="ECO:0000313" key="1">
    <source>
        <dbReference type="EMBL" id="THH14945.1"/>
    </source>
</evidence>
<keyword evidence="2" id="KW-1185">Reference proteome</keyword>
<evidence type="ECO:0000313" key="2">
    <source>
        <dbReference type="Proteomes" id="UP000310158"/>
    </source>
</evidence>
<dbReference type="Proteomes" id="UP000310158">
    <property type="component" value="Unassembled WGS sequence"/>
</dbReference>
<comment type="caution">
    <text evidence="1">The sequence shown here is derived from an EMBL/GenBank/DDBJ whole genome shotgun (WGS) entry which is preliminary data.</text>
</comment>
<reference evidence="1 2" key="1">
    <citation type="submission" date="2019-02" db="EMBL/GenBank/DDBJ databases">
        <title>Genome sequencing of the rare red list fungi Bondarzewia mesenterica.</title>
        <authorList>
            <person name="Buettner E."/>
            <person name="Kellner H."/>
        </authorList>
    </citation>
    <scope>NUCLEOTIDE SEQUENCE [LARGE SCALE GENOMIC DNA]</scope>
    <source>
        <strain evidence="1 2">DSM 108281</strain>
    </source>
</reference>
<proteinExistence type="predicted"/>
<name>A0A4S4LS17_9AGAM</name>
<accession>A0A4S4LS17</accession>